<keyword evidence="2" id="KW-1185">Reference proteome</keyword>
<accession>A0A9N9FCQ7</accession>
<dbReference type="Proteomes" id="UP000789508">
    <property type="component" value="Unassembled WGS sequence"/>
</dbReference>
<name>A0A9N9FCQ7_9GLOM</name>
<protein>
    <submittedName>
        <fullName evidence="1">10898_t:CDS:1</fullName>
    </submittedName>
</protein>
<organism evidence="1 2">
    <name type="scientific">Ambispora leptoticha</name>
    <dbReference type="NCBI Taxonomy" id="144679"/>
    <lineage>
        <taxon>Eukaryota</taxon>
        <taxon>Fungi</taxon>
        <taxon>Fungi incertae sedis</taxon>
        <taxon>Mucoromycota</taxon>
        <taxon>Glomeromycotina</taxon>
        <taxon>Glomeromycetes</taxon>
        <taxon>Archaeosporales</taxon>
        <taxon>Ambisporaceae</taxon>
        <taxon>Ambispora</taxon>
    </lineage>
</organism>
<gene>
    <name evidence="1" type="ORF">ALEPTO_LOCUS4658</name>
</gene>
<sequence>MVLSKVKNLNPPPSGSCFFLSAHSPVITAFRRFCKRTTSPVVPEPAKGSKTKPLGGHQSWMIFWKSLRGLTPINCFSTLSLSSLVAIAELPPNLLSRDTETSSSSFQ</sequence>
<proteinExistence type="predicted"/>
<evidence type="ECO:0000313" key="1">
    <source>
        <dbReference type="EMBL" id="CAG8524976.1"/>
    </source>
</evidence>
<evidence type="ECO:0000313" key="2">
    <source>
        <dbReference type="Proteomes" id="UP000789508"/>
    </source>
</evidence>
<dbReference type="AlphaFoldDB" id="A0A9N9FCQ7"/>
<dbReference type="EMBL" id="CAJVPS010001119">
    <property type="protein sequence ID" value="CAG8524976.1"/>
    <property type="molecule type" value="Genomic_DNA"/>
</dbReference>
<reference evidence="1" key="1">
    <citation type="submission" date="2021-06" db="EMBL/GenBank/DDBJ databases">
        <authorList>
            <person name="Kallberg Y."/>
            <person name="Tangrot J."/>
            <person name="Rosling A."/>
        </authorList>
    </citation>
    <scope>NUCLEOTIDE SEQUENCE</scope>
    <source>
        <strain evidence="1">FL130A</strain>
    </source>
</reference>
<comment type="caution">
    <text evidence="1">The sequence shown here is derived from an EMBL/GenBank/DDBJ whole genome shotgun (WGS) entry which is preliminary data.</text>
</comment>